<dbReference type="AlphaFoldDB" id="A0AAE1BGI1"/>
<proteinExistence type="predicted"/>
<protein>
    <submittedName>
        <fullName evidence="2">Uncharacterized protein</fullName>
    </submittedName>
</protein>
<dbReference type="Proteomes" id="UP001286313">
    <property type="component" value="Unassembled WGS sequence"/>
</dbReference>
<name>A0AAE1BGI1_PETCI</name>
<accession>A0AAE1BGI1</accession>
<keyword evidence="3" id="KW-1185">Reference proteome</keyword>
<feature type="region of interest" description="Disordered" evidence="1">
    <location>
        <begin position="1"/>
        <end position="80"/>
    </location>
</feature>
<organism evidence="2 3">
    <name type="scientific">Petrolisthes cinctipes</name>
    <name type="common">Flat porcelain crab</name>
    <dbReference type="NCBI Taxonomy" id="88211"/>
    <lineage>
        <taxon>Eukaryota</taxon>
        <taxon>Metazoa</taxon>
        <taxon>Ecdysozoa</taxon>
        <taxon>Arthropoda</taxon>
        <taxon>Crustacea</taxon>
        <taxon>Multicrustacea</taxon>
        <taxon>Malacostraca</taxon>
        <taxon>Eumalacostraca</taxon>
        <taxon>Eucarida</taxon>
        <taxon>Decapoda</taxon>
        <taxon>Pleocyemata</taxon>
        <taxon>Anomura</taxon>
        <taxon>Galatheoidea</taxon>
        <taxon>Porcellanidae</taxon>
        <taxon>Petrolisthes</taxon>
    </lineage>
</organism>
<evidence type="ECO:0000313" key="2">
    <source>
        <dbReference type="EMBL" id="KAK3849803.1"/>
    </source>
</evidence>
<evidence type="ECO:0000313" key="3">
    <source>
        <dbReference type="Proteomes" id="UP001286313"/>
    </source>
</evidence>
<comment type="caution">
    <text evidence="2">The sequence shown here is derived from an EMBL/GenBank/DDBJ whole genome shotgun (WGS) entry which is preliminary data.</text>
</comment>
<reference evidence="2" key="1">
    <citation type="submission" date="2023-10" db="EMBL/GenBank/DDBJ databases">
        <title>Genome assemblies of two species of porcelain crab, Petrolisthes cinctipes and Petrolisthes manimaculis (Anomura: Porcellanidae).</title>
        <authorList>
            <person name="Angst P."/>
        </authorList>
    </citation>
    <scope>NUCLEOTIDE SEQUENCE</scope>
    <source>
        <strain evidence="2">PB745_01</strain>
        <tissue evidence="2">Gill</tissue>
    </source>
</reference>
<feature type="compositionally biased region" description="Basic and acidic residues" evidence="1">
    <location>
        <begin position="1"/>
        <end position="18"/>
    </location>
</feature>
<evidence type="ECO:0000256" key="1">
    <source>
        <dbReference type="SAM" id="MobiDB-lite"/>
    </source>
</evidence>
<dbReference type="EMBL" id="JAWQEG010008701">
    <property type="protein sequence ID" value="KAK3849803.1"/>
    <property type="molecule type" value="Genomic_DNA"/>
</dbReference>
<gene>
    <name evidence="2" type="ORF">Pcinc_043458</name>
</gene>
<sequence length="141" mass="15939">MTEKWDWILKEEEMKGNLDEEEMEEGVVGKVEEGGGRQGGEKGGRGRERGEAVKGEKQSLRRERRPTLQLLPRPPPEDDGRQIFTPLLHALSVEGTDYVTPTGSPIPSPYLTRTLHLYNYYSGLSSRYIKAHFIIEGVIDV</sequence>
<feature type="compositionally biased region" description="Basic and acidic residues" evidence="1">
    <location>
        <begin position="30"/>
        <end position="61"/>
    </location>
</feature>